<evidence type="ECO:0000313" key="2">
    <source>
        <dbReference type="EMBL" id="MDP0588525.1"/>
    </source>
</evidence>
<reference evidence="2 3" key="1">
    <citation type="journal article" date="2023" name="bioRxiv">
        <title>An intranuclear bacterial parasite of deep-sea mussels expresses apoptosis inhibitors acquired from its host.</title>
        <authorList>
            <person name="Gonzalez Porras M.A."/>
            <person name="Assie A."/>
            <person name="Tietjen M."/>
            <person name="Violette M."/>
            <person name="Kleiner M."/>
            <person name="Gruber-Vodicka H."/>
            <person name="Dubilier N."/>
            <person name="Leisch N."/>
        </authorList>
    </citation>
    <scope>NUCLEOTIDE SEQUENCE [LARGE SCALE GENOMIC DNA]</scope>
    <source>
        <strain evidence="2">IAP13</strain>
    </source>
</reference>
<feature type="domain" description="Peptidase C45 hydrolase" evidence="1">
    <location>
        <begin position="132"/>
        <end position="347"/>
    </location>
</feature>
<keyword evidence="2" id="KW-0808">Transferase</keyword>
<evidence type="ECO:0000313" key="3">
    <source>
        <dbReference type="Proteomes" id="UP001178148"/>
    </source>
</evidence>
<dbReference type="Gene3D" id="1.10.10.2120">
    <property type="match status" value="1"/>
</dbReference>
<proteinExistence type="predicted"/>
<sequence>MIKLRSYHFNGTPEQIGHAHGEELKESIRGFIQIRFDAAVKYFMDQGIKDDSLISNLRNTGRECYNIFASWDPEGLLEHNAIAAAAGVDAVDLYTVSNYTDIRDAYMLTGSQPDSEGCSAVMIPATHTLDNTILAGQTWDLNQEDVEYVVAIHTKPNKGPARWSIQLVGSLALMGMNSKGLAIGTTNLKTWGSKLGVGYINIIHRAMRCNTIEEASHVIDHAPKSGAHSYFLSTANKAMHFEVTGFSHNNQKLSSTPMGWTNHCLYPEHQAREYDKPSSSSVARFQRLKTLLQAGEFTVDSIKTIFANHQDAANSINRYPEDNGYASTNACMIADHDKLILHACRGSADRGEWLSLTFDD</sequence>
<comment type="caution">
    <text evidence="2">The sequence shown here is derived from an EMBL/GenBank/DDBJ whole genome shotgun (WGS) entry which is preliminary data.</text>
</comment>
<dbReference type="GO" id="GO:0016746">
    <property type="term" value="F:acyltransferase activity"/>
    <property type="evidence" value="ECO:0007669"/>
    <property type="project" value="UniProtKB-KW"/>
</dbReference>
<keyword evidence="2" id="KW-0012">Acyltransferase</keyword>
<protein>
    <submittedName>
        <fullName evidence="2">C45 family autoproteolytic acyltransferase/hydrolase</fullName>
    </submittedName>
</protein>
<dbReference type="NCBIfam" id="NF040521">
    <property type="entry name" value="C45_proenzyme"/>
    <property type="match status" value="1"/>
</dbReference>
<dbReference type="PANTHER" id="PTHR34180">
    <property type="entry name" value="PEPTIDASE C45"/>
    <property type="match status" value="1"/>
</dbReference>
<dbReference type="InterPro" id="IPR047794">
    <property type="entry name" value="C45_proenzyme-like"/>
</dbReference>
<dbReference type="Gene3D" id="3.60.60.10">
    <property type="entry name" value="Penicillin V Acylase, Chain A"/>
    <property type="match status" value="1"/>
</dbReference>
<name>A0AA90SSF7_9GAMM</name>
<keyword evidence="3" id="KW-1185">Reference proteome</keyword>
<dbReference type="AlphaFoldDB" id="A0AA90SSF7"/>
<dbReference type="Pfam" id="PF03417">
    <property type="entry name" value="AAT"/>
    <property type="match status" value="1"/>
</dbReference>
<accession>A0AA90SSF7</accession>
<dbReference type="InterPro" id="IPR047801">
    <property type="entry name" value="Peptidase_C45"/>
</dbReference>
<evidence type="ECO:0000259" key="1">
    <source>
        <dbReference type="Pfam" id="PF03417"/>
    </source>
</evidence>
<dbReference type="Proteomes" id="UP001178148">
    <property type="component" value="Unassembled WGS sequence"/>
</dbReference>
<organism evidence="2 3">
    <name type="scientific">Candidatus Endonucleibacter bathymodioli</name>
    <dbReference type="NCBI Taxonomy" id="539814"/>
    <lineage>
        <taxon>Bacteria</taxon>
        <taxon>Pseudomonadati</taxon>
        <taxon>Pseudomonadota</taxon>
        <taxon>Gammaproteobacteria</taxon>
        <taxon>Oceanospirillales</taxon>
        <taxon>Endozoicomonadaceae</taxon>
        <taxon>Candidatus Endonucleibacter</taxon>
    </lineage>
</organism>
<dbReference type="InterPro" id="IPR005079">
    <property type="entry name" value="Peptidase_C45_hydrolase"/>
</dbReference>
<dbReference type="EMBL" id="JASXSV010000005">
    <property type="protein sequence ID" value="MDP0588525.1"/>
    <property type="molecule type" value="Genomic_DNA"/>
</dbReference>
<gene>
    <name evidence="2" type="ORF">QS748_04775</name>
</gene>
<dbReference type="PANTHER" id="PTHR34180:SF1">
    <property type="entry name" value="BETA-ALANYL-DOPAMINE_CARCININE HYDROLASE"/>
    <property type="match status" value="1"/>
</dbReference>